<organism evidence="5 6">
    <name type="scientific">Vibrio tarriae</name>
    <dbReference type="NCBI Taxonomy" id="2014742"/>
    <lineage>
        <taxon>Bacteria</taxon>
        <taxon>Pseudomonadati</taxon>
        <taxon>Pseudomonadota</taxon>
        <taxon>Gammaproteobacteria</taxon>
        <taxon>Vibrionales</taxon>
        <taxon>Vibrionaceae</taxon>
        <taxon>Vibrio</taxon>
    </lineage>
</organism>
<dbReference type="PANTHER" id="PTHR43875:SF3">
    <property type="entry name" value="MALTOSE_MALTODEXTRIN IMPORT ATP-BINDING PROTEIN MALK"/>
    <property type="match status" value="1"/>
</dbReference>
<dbReference type="InterPro" id="IPR003439">
    <property type="entry name" value="ABC_transporter-like_ATP-bd"/>
</dbReference>
<dbReference type="SUPFAM" id="SSF52540">
    <property type="entry name" value="P-loop containing nucleoside triphosphate hydrolases"/>
    <property type="match status" value="1"/>
</dbReference>
<proteinExistence type="predicted"/>
<dbReference type="GO" id="GO:0015423">
    <property type="term" value="F:ABC-type maltose transporter activity"/>
    <property type="evidence" value="ECO:0007669"/>
    <property type="project" value="TreeGrafter"/>
</dbReference>
<dbReference type="Proteomes" id="UP000198371">
    <property type="component" value="Chromosome 1"/>
</dbReference>
<feature type="domain" description="ABC transporter" evidence="4">
    <location>
        <begin position="3"/>
        <end position="227"/>
    </location>
</feature>
<dbReference type="PROSITE" id="PS50893">
    <property type="entry name" value="ABC_TRANSPORTER_2"/>
    <property type="match status" value="1"/>
</dbReference>
<dbReference type="KEGG" id="vti:CEQ48_10745"/>
<gene>
    <name evidence="5" type="ORF">CEQ48_10745</name>
</gene>
<evidence type="ECO:0000256" key="3">
    <source>
        <dbReference type="ARBA" id="ARBA00022840"/>
    </source>
</evidence>
<keyword evidence="6" id="KW-1185">Reference proteome</keyword>
<keyword evidence="1" id="KW-0762">Sugar transport</keyword>
<dbReference type="FunFam" id="3.40.50.300:FF:003063">
    <property type="entry name" value="ABC transporter ATP-binding protein YnjD"/>
    <property type="match status" value="1"/>
</dbReference>
<dbReference type="AlphaFoldDB" id="A0AAU8WF10"/>
<dbReference type="RefSeq" id="WP_089071232.1">
    <property type="nucleotide sequence ID" value="NZ_CP022353.1"/>
</dbReference>
<evidence type="ECO:0000259" key="4">
    <source>
        <dbReference type="PROSITE" id="PS50893"/>
    </source>
</evidence>
<dbReference type="GO" id="GO:1990060">
    <property type="term" value="C:maltose transport complex"/>
    <property type="evidence" value="ECO:0007669"/>
    <property type="project" value="TreeGrafter"/>
</dbReference>
<evidence type="ECO:0000256" key="2">
    <source>
        <dbReference type="ARBA" id="ARBA00022741"/>
    </source>
</evidence>
<dbReference type="GO" id="GO:0005524">
    <property type="term" value="F:ATP binding"/>
    <property type="evidence" value="ECO:0007669"/>
    <property type="project" value="UniProtKB-KW"/>
</dbReference>
<keyword evidence="3 5" id="KW-0067">ATP-binding</keyword>
<dbReference type="InterPro" id="IPR027417">
    <property type="entry name" value="P-loop_NTPase"/>
</dbReference>
<reference evidence="6" key="1">
    <citation type="journal article" date="2017" name="Genome Announc.">
        <title>Complete Genome Sequence of Vibrio sp. Strain 2521-89, a Close Relative of Vibrio cholerae Isolated from Lake Water in New Mexico, USA.</title>
        <authorList>
            <person name="Liang K."/>
            <person name="Orata F.D."/>
            <person name="Winkjer N.S."/>
            <person name="Rowe L.A."/>
            <person name="Tarr C.L."/>
            <person name="Boucher Y."/>
        </authorList>
    </citation>
    <scope>NUCLEOTIDE SEQUENCE [LARGE SCALE GENOMIC DNA]</scope>
    <source>
        <strain evidence="6">2521-89</strain>
    </source>
</reference>
<dbReference type="Gene3D" id="3.40.50.300">
    <property type="entry name" value="P-loop containing nucleotide triphosphate hydrolases"/>
    <property type="match status" value="1"/>
</dbReference>
<keyword evidence="1" id="KW-0813">Transport</keyword>
<keyword evidence="2" id="KW-0547">Nucleotide-binding</keyword>
<evidence type="ECO:0000256" key="1">
    <source>
        <dbReference type="ARBA" id="ARBA00022597"/>
    </source>
</evidence>
<sequence>MIFSLENLAIHKQGGHCLLAEFNLTIAEGEIVSLMGPSGCGKSTLLSVIAGHLATDFTFQGSMKLGDMQLNTLPAHQRQVGMLFQEDWLFPHLNVWENLAFALPNSIKGEQRKKNAYAALTKIALTELACSFPEQISGGQRARISLMRMLLAEPKLVLLDEPFSKLDKALRSQFRDWVFNQLTSAGIPTLMVTHDHEDVPVGSRVIEWPVIEQQTTNRGKQCLIATR</sequence>
<evidence type="ECO:0000313" key="6">
    <source>
        <dbReference type="Proteomes" id="UP000198371"/>
    </source>
</evidence>
<dbReference type="EMBL" id="CP022353">
    <property type="protein sequence ID" value="ASK55244.1"/>
    <property type="molecule type" value="Genomic_DNA"/>
</dbReference>
<dbReference type="GO" id="GO:0055052">
    <property type="term" value="C:ATP-binding cassette (ABC) transporter complex, substrate-binding subunit-containing"/>
    <property type="evidence" value="ECO:0007669"/>
    <property type="project" value="TreeGrafter"/>
</dbReference>
<dbReference type="SMART" id="SM00382">
    <property type="entry name" value="AAA"/>
    <property type="match status" value="1"/>
</dbReference>
<dbReference type="InterPro" id="IPR047641">
    <property type="entry name" value="ABC_transpr_MalK/UgpC-like"/>
</dbReference>
<dbReference type="GO" id="GO:0016887">
    <property type="term" value="F:ATP hydrolysis activity"/>
    <property type="evidence" value="ECO:0007669"/>
    <property type="project" value="InterPro"/>
</dbReference>
<evidence type="ECO:0000313" key="5">
    <source>
        <dbReference type="EMBL" id="ASK55244.1"/>
    </source>
</evidence>
<dbReference type="InterPro" id="IPR003593">
    <property type="entry name" value="AAA+_ATPase"/>
</dbReference>
<accession>A0AAU8WF10</accession>
<reference evidence="5 6" key="2">
    <citation type="submission" date="2017-06" db="EMBL/GenBank/DDBJ databases">
        <title>Complete genome sequence of Vibrio sp. 2521-89, a close relative of Vibrio cholerae isolated from lake water in New Mexico, USA.</title>
        <authorList>
            <person name="Liang K."/>
            <person name="Orata F.D."/>
            <person name="Winkjer N.S."/>
            <person name="Tarr C.L."/>
            <person name="Boucher Y."/>
        </authorList>
    </citation>
    <scope>NUCLEOTIDE SEQUENCE [LARGE SCALE GENOMIC DNA]</scope>
    <source>
        <strain evidence="5 6">2521-89</strain>
    </source>
</reference>
<dbReference type="Pfam" id="PF00005">
    <property type="entry name" value="ABC_tran"/>
    <property type="match status" value="1"/>
</dbReference>
<name>A0AAU8WF10_9VIBR</name>
<dbReference type="PANTHER" id="PTHR43875">
    <property type="entry name" value="MALTODEXTRIN IMPORT ATP-BINDING PROTEIN MSMX"/>
    <property type="match status" value="1"/>
</dbReference>
<protein>
    <submittedName>
        <fullName evidence="5">ABC transporter ATP-binding protein</fullName>
    </submittedName>
</protein>